<name>A0A174YZV2_9FIRM</name>
<accession>A0A174YZV2</accession>
<protein>
    <submittedName>
        <fullName evidence="2">Uncharacterized protein</fullName>
    </submittedName>
</protein>
<sequence length="70" mass="7316">MRLMSMVAGAAEGSSTMQTLTEAMKGSFETMVSDSMSMIAMLVPIVLPLVGAGLVVAYGIKTFKRVTAKA</sequence>
<dbReference type="EMBL" id="CZBU01000007">
    <property type="protein sequence ID" value="CUQ79137.1"/>
    <property type="molecule type" value="Genomic_DNA"/>
</dbReference>
<evidence type="ECO:0000313" key="3">
    <source>
        <dbReference type="Proteomes" id="UP000095621"/>
    </source>
</evidence>
<feature type="transmembrane region" description="Helical" evidence="1">
    <location>
        <begin position="39"/>
        <end position="60"/>
    </location>
</feature>
<dbReference type="Proteomes" id="UP000095621">
    <property type="component" value="Unassembled WGS sequence"/>
</dbReference>
<proteinExistence type="predicted"/>
<keyword evidence="1" id="KW-0472">Membrane</keyword>
<gene>
    <name evidence="2" type="ORF">ERS852490_02798</name>
</gene>
<evidence type="ECO:0000313" key="2">
    <source>
        <dbReference type="EMBL" id="CUQ79137.1"/>
    </source>
</evidence>
<keyword evidence="1" id="KW-1133">Transmembrane helix</keyword>
<dbReference type="AlphaFoldDB" id="A0A174YZV2"/>
<dbReference type="RefSeq" id="WP_055216560.1">
    <property type="nucleotide sequence ID" value="NZ_CZBU01000007.1"/>
</dbReference>
<evidence type="ECO:0000256" key="1">
    <source>
        <dbReference type="SAM" id="Phobius"/>
    </source>
</evidence>
<keyword evidence="1" id="KW-0812">Transmembrane</keyword>
<reference evidence="2 3" key="1">
    <citation type="submission" date="2015-09" db="EMBL/GenBank/DDBJ databases">
        <authorList>
            <consortium name="Pathogen Informatics"/>
        </authorList>
    </citation>
    <scope>NUCLEOTIDE SEQUENCE [LARGE SCALE GENOMIC DNA]</scope>
    <source>
        <strain evidence="2 3">2789STDY5834875</strain>
    </source>
</reference>
<organism evidence="2 3">
    <name type="scientific">Lachnospira eligens</name>
    <dbReference type="NCBI Taxonomy" id="39485"/>
    <lineage>
        <taxon>Bacteria</taxon>
        <taxon>Bacillati</taxon>
        <taxon>Bacillota</taxon>
        <taxon>Clostridia</taxon>
        <taxon>Lachnospirales</taxon>
        <taxon>Lachnospiraceae</taxon>
        <taxon>Lachnospira</taxon>
    </lineage>
</organism>